<dbReference type="GO" id="GO:0031681">
    <property type="term" value="F:G-protein beta-subunit binding"/>
    <property type="evidence" value="ECO:0007669"/>
    <property type="project" value="InterPro"/>
</dbReference>
<dbReference type="InterPro" id="IPR036284">
    <property type="entry name" value="GGL_sf"/>
</dbReference>
<evidence type="ECO:0000256" key="7">
    <source>
        <dbReference type="ARBA" id="ARBA00023224"/>
    </source>
</evidence>
<feature type="region of interest" description="Disordered" evidence="11">
    <location>
        <begin position="1"/>
        <end position="29"/>
    </location>
</feature>
<dbReference type="PANTHER" id="PTHR28189">
    <property type="entry name" value="GUANINE NUCLEOTIDE-BINDING PROTEIN SUBUNIT GAMMA"/>
    <property type="match status" value="1"/>
</dbReference>
<accession>H0GX30</accession>
<dbReference type="Proteomes" id="UP000009009">
    <property type="component" value="Unassembled WGS sequence"/>
</dbReference>
<dbReference type="FunFam" id="4.10.260.10:FF:000008">
    <property type="entry name" value="G protein gamma subunit"/>
    <property type="match status" value="1"/>
</dbReference>
<dbReference type="PhylomeDB" id="H0GX30"/>
<evidence type="ECO:0000256" key="8">
    <source>
        <dbReference type="ARBA" id="ARBA00023288"/>
    </source>
</evidence>
<evidence type="ECO:0000256" key="5">
    <source>
        <dbReference type="ARBA" id="ARBA00023136"/>
    </source>
</evidence>
<evidence type="ECO:0000259" key="13">
    <source>
        <dbReference type="SMART" id="SM01224"/>
    </source>
</evidence>
<comment type="caution">
    <text evidence="14">The sequence shown here is derived from an EMBL/GenBank/DDBJ whole genome shotgun (WGS) entry which is preliminary data.</text>
</comment>
<proteinExistence type="inferred from homology"/>
<dbReference type="GO" id="GO:0005834">
    <property type="term" value="C:heterotrimeric G-protein complex"/>
    <property type="evidence" value="ECO:0007669"/>
    <property type="project" value="TreeGrafter"/>
</dbReference>
<dbReference type="SMART" id="SM00224">
    <property type="entry name" value="GGL"/>
    <property type="match status" value="1"/>
</dbReference>
<feature type="compositionally biased region" description="Polar residues" evidence="11">
    <location>
        <begin position="10"/>
        <end position="20"/>
    </location>
</feature>
<dbReference type="InterPro" id="IPR041848">
    <property type="entry name" value="Ste18_fungal"/>
</dbReference>
<feature type="coiled-coil region" evidence="10">
    <location>
        <begin position="34"/>
        <end position="61"/>
    </location>
</feature>
<dbReference type="HOGENOM" id="CLU_163540_0_0_1"/>
<evidence type="ECO:0000259" key="12">
    <source>
        <dbReference type="SMART" id="SM00224"/>
    </source>
</evidence>
<dbReference type="InterPro" id="IPR015898">
    <property type="entry name" value="G-protein_gamma-like_dom"/>
</dbReference>
<evidence type="ECO:0000256" key="4">
    <source>
        <dbReference type="ARBA" id="ARBA00022481"/>
    </source>
</evidence>
<dbReference type="SMART" id="SM01224">
    <property type="entry name" value="G_gamma"/>
    <property type="match status" value="1"/>
</dbReference>
<evidence type="ECO:0000256" key="1">
    <source>
        <dbReference type="ARBA" id="ARBA00004370"/>
    </source>
</evidence>
<evidence type="ECO:0000313" key="14">
    <source>
        <dbReference type="EMBL" id="EHN01619.1"/>
    </source>
</evidence>
<evidence type="ECO:0000256" key="2">
    <source>
        <dbReference type="ARBA" id="ARBA00007431"/>
    </source>
</evidence>
<evidence type="ECO:0000256" key="6">
    <source>
        <dbReference type="ARBA" id="ARBA00023139"/>
    </source>
</evidence>
<keyword evidence="9" id="KW-0636">Prenylation</keyword>
<evidence type="ECO:0000256" key="9">
    <source>
        <dbReference type="ARBA" id="ARBA00023289"/>
    </source>
</evidence>
<gene>
    <name evidence="14" type="ORF">VIN7_8105</name>
</gene>
<protein>
    <recommendedName>
        <fullName evidence="3">Guanine nucleotide-binding protein subunit gamma</fullName>
    </recommendedName>
</protein>
<dbReference type="PANTHER" id="PTHR28189:SF1">
    <property type="entry name" value="GUANINE NUCLEOTIDE-BINDING PROTEIN SUBUNIT GAMMA"/>
    <property type="match status" value="1"/>
</dbReference>
<organism evidence="14 15">
    <name type="scientific">Saccharomyces cerevisiae x Saccharomyces kudriavzevii (strain VIN7)</name>
    <name type="common">Yeast</name>
    <dbReference type="NCBI Taxonomy" id="1095631"/>
    <lineage>
        <taxon>Eukaryota</taxon>
        <taxon>Fungi</taxon>
        <taxon>Dikarya</taxon>
        <taxon>Ascomycota</taxon>
        <taxon>Saccharomycotina</taxon>
        <taxon>Saccharomycetes</taxon>
        <taxon>Saccharomycetales</taxon>
        <taxon>Saccharomycetaceae</taxon>
        <taxon>Saccharomyces</taxon>
    </lineage>
</organism>
<keyword evidence="4" id="KW-0488">Methylation</keyword>
<dbReference type="Pfam" id="PF00631">
    <property type="entry name" value="G-gamma"/>
    <property type="match status" value="1"/>
</dbReference>
<dbReference type="OrthoDB" id="19232at2759"/>
<sequence>MTKEEPPDASNMSVIQNSPRLQESQDQQQQQLSLKIKQLKLKRINELNNKLRKELSRERITASNACLTIINYTSNTKDYTLPDLWGYPAAGSNHFREGLRIATKKKSNVKFK</sequence>
<comment type="similarity">
    <text evidence="2">Belongs to the G protein gamma family.</text>
</comment>
<evidence type="ECO:0000313" key="15">
    <source>
        <dbReference type="Proteomes" id="UP000009009"/>
    </source>
</evidence>
<evidence type="ECO:0000256" key="11">
    <source>
        <dbReference type="SAM" id="MobiDB-lite"/>
    </source>
</evidence>
<feature type="domain" description="G protein gamma" evidence="12">
    <location>
        <begin position="41"/>
        <end position="111"/>
    </location>
</feature>
<dbReference type="AlphaFoldDB" id="H0GX30"/>
<dbReference type="EMBL" id="AGVY01000279">
    <property type="protein sequence ID" value="EHN01619.1"/>
    <property type="molecule type" value="Genomic_DNA"/>
</dbReference>
<reference evidence="14 15" key="1">
    <citation type="journal article" date="2012" name="FEMS Yeast Res.">
        <title>The genome sequence of the wine yeast VIN7 reveals an allotriploid hybrid genome with Saccharomyces cerevisiae and Saccharomyces kudriavzevii origins.</title>
        <authorList>
            <person name="Borneman A.R."/>
            <person name="Desany B.A."/>
            <person name="Riches D."/>
            <person name="Affourtit J.P."/>
            <person name="Forgan A.H."/>
            <person name="Pretorius I.S."/>
            <person name="Egholm M."/>
            <person name="Chambers P.J."/>
        </authorList>
    </citation>
    <scope>NUCLEOTIDE SEQUENCE [LARGE SCALE GENOMIC DNA]</scope>
    <source>
        <strain evidence="14 15">VIN7</strain>
    </source>
</reference>
<name>H0GX30_SACCK</name>
<evidence type="ECO:0000256" key="3">
    <source>
        <dbReference type="ARBA" id="ARBA00016111"/>
    </source>
</evidence>
<keyword evidence="5" id="KW-0472">Membrane</keyword>
<keyword evidence="8" id="KW-0449">Lipoprotein</keyword>
<keyword evidence="6" id="KW-0564">Palmitate</keyword>
<feature type="domain" description="G protein gamma" evidence="13">
    <location>
        <begin position="37"/>
        <end position="109"/>
    </location>
</feature>
<keyword evidence="10" id="KW-0175">Coiled coil</keyword>
<dbReference type="GO" id="GO:0000750">
    <property type="term" value="P:pheromone-dependent signal transduction involved in conjugation with cellular fusion"/>
    <property type="evidence" value="ECO:0007669"/>
    <property type="project" value="InterPro"/>
</dbReference>
<keyword evidence="7" id="KW-0807">Transducer</keyword>
<keyword evidence="15" id="KW-1185">Reference proteome</keyword>
<evidence type="ECO:0000256" key="10">
    <source>
        <dbReference type="SAM" id="Coils"/>
    </source>
</evidence>
<dbReference type="GO" id="GO:0007186">
    <property type="term" value="P:G protein-coupled receptor signaling pathway"/>
    <property type="evidence" value="ECO:0007669"/>
    <property type="project" value="InterPro"/>
</dbReference>
<dbReference type="Gene3D" id="4.10.260.10">
    <property type="entry name" value="Transducin (heterotrimeric G protein), gamma chain"/>
    <property type="match status" value="1"/>
</dbReference>
<comment type="subcellular location">
    <subcellularLocation>
        <location evidence="1">Membrane</location>
    </subcellularLocation>
</comment>